<keyword evidence="12 18" id="KW-0548">Nucleotidyltransferase</keyword>
<evidence type="ECO:0000256" key="12">
    <source>
        <dbReference type="ARBA" id="ARBA00022695"/>
    </source>
</evidence>
<sequence length="292" mass="32750">MKEKISYPLLKIMKKGLEDLGKLKFDFKRFIAGIAFGALIILSIFLLNTSGFFFICVILISLSVYELFLIQDLNKPDFFIPPILLSVAVAYSNIFLSADLFVLILFTASFLLLLKDVLFFNSEKDRSIYLDLFSIIYAGFFLSFIVKIFNLPQGKLLLMLLFIIIWASDIFAYYGGRHFGKHFLHPSLSPKKTVEGAICGFAGAIGAALIFKILVGNNFEQANIFLYILIAGITVIVGMIGDLTESLIKRIAGKKDSGRIIPGHGGILDRIDSLILAAPVFYYMFFYLILKK</sequence>
<evidence type="ECO:0000256" key="16">
    <source>
        <dbReference type="ARBA" id="ARBA00023209"/>
    </source>
</evidence>
<reference evidence="20 21" key="1">
    <citation type="journal article" date="2019" name="ISME J.">
        <title>Insights into ecological role of a new deltaproteobacterial order Candidatus Acidulodesulfobacterales by metagenomics and metatranscriptomics.</title>
        <authorList>
            <person name="Tan S."/>
            <person name="Liu J."/>
            <person name="Fang Y."/>
            <person name="Hedlund B.P."/>
            <person name="Lian Z.H."/>
            <person name="Huang L.Y."/>
            <person name="Li J.T."/>
            <person name="Huang L.N."/>
            <person name="Li W.J."/>
            <person name="Jiang H.C."/>
            <person name="Dong H.L."/>
            <person name="Shu W.S."/>
        </authorList>
    </citation>
    <scope>NUCLEOTIDE SEQUENCE [LARGE SCALE GENOMIC DNA]</scope>
    <source>
        <strain evidence="20">AP1</strain>
    </source>
</reference>
<dbReference type="InterPro" id="IPR000374">
    <property type="entry name" value="PC_trans"/>
</dbReference>
<feature type="transmembrane region" description="Helical" evidence="19">
    <location>
        <begin position="128"/>
        <end position="149"/>
    </location>
</feature>
<name>A0A519BPJ4_9DELT</name>
<evidence type="ECO:0000256" key="15">
    <source>
        <dbReference type="ARBA" id="ARBA00023136"/>
    </source>
</evidence>
<dbReference type="GO" id="GO:0005886">
    <property type="term" value="C:plasma membrane"/>
    <property type="evidence" value="ECO:0007669"/>
    <property type="project" value="UniProtKB-SubCell"/>
</dbReference>
<dbReference type="GO" id="GO:0004605">
    <property type="term" value="F:phosphatidate cytidylyltransferase activity"/>
    <property type="evidence" value="ECO:0007669"/>
    <property type="project" value="UniProtKB-EC"/>
</dbReference>
<dbReference type="AlphaFoldDB" id="A0A519BPJ4"/>
<keyword evidence="13 19" id="KW-1133">Transmembrane helix</keyword>
<evidence type="ECO:0000256" key="3">
    <source>
        <dbReference type="ARBA" id="ARBA00005119"/>
    </source>
</evidence>
<evidence type="ECO:0000256" key="1">
    <source>
        <dbReference type="ARBA" id="ARBA00001698"/>
    </source>
</evidence>
<dbReference type="UniPathway" id="UPA00557">
    <property type="reaction ID" value="UER00614"/>
</dbReference>
<evidence type="ECO:0000256" key="9">
    <source>
        <dbReference type="ARBA" id="ARBA00022516"/>
    </source>
</evidence>
<keyword evidence="16" id="KW-0594">Phospholipid biosynthesis</keyword>
<proteinExistence type="inferred from homology"/>
<protein>
    <recommendedName>
        <fullName evidence="7 18">Phosphatidate cytidylyltransferase</fullName>
        <ecNumber evidence="6 18">2.7.7.41</ecNumber>
    </recommendedName>
</protein>
<keyword evidence="14" id="KW-0443">Lipid metabolism</keyword>
<comment type="similarity">
    <text evidence="5 18">Belongs to the CDS family.</text>
</comment>
<organism evidence="20 21">
    <name type="scientific">Candidatus Acididesulfobacter diazotrophicus</name>
    <dbReference type="NCBI Taxonomy" id="2597226"/>
    <lineage>
        <taxon>Bacteria</taxon>
        <taxon>Deltaproteobacteria</taxon>
        <taxon>Candidatus Acidulodesulfobacterales</taxon>
        <taxon>Candidatus Acididesulfobacter</taxon>
    </lineage>
</organism>
<keyword evidence="8" id="KW-1003">Cell membrane</keyword>
<evidence type="ECO:0000256" key="11">
    <source>
        <dbReference type="ARBA" id="ARBA00022692"/>
    </source>
</evidence>
<keyword evidence="10 18" id="KW-0808">Transferase</keyword>
<dbReference type="PROSITE" id="PS01315">
    <property type="entry name" value="CDS"/>
    <property type="match status" value="1"/>
</dbReference>
<feature type="transmembrane region" description="Helical" evidence="19">
    <location>
        <begin position="52"/>
        <end position="70"/>
    </location>
</feature>
<dbReference type="EMBL" id="SGBB01000002">
    <property type="protein sequence ID" value="RZD19187.1"/>
    <property type="molecule type" value="Genomic_DNA"/>
</dbReference>
<dbReference type="EC" id="2.7.7.41" evidence="6 18"/>
<keyword evidence="11 18" id="KW-0812">Transmembrane</keyword>
<comment type="pathway">
    <text evidence="4">Lipid metabolism.</text>
</comment>
<feature type="transmembrane region" description="Helical" evidence="19">
    <location>
        <begin position="82"/>
        <end position="108"/>
    </location>
</feature>
<evidence type="ECO:0000256" key="10">
    <source>
        <dbReference type="ARBA" id="ARBA00022679"/>
    </source>
</evidence>
<feature type="transmembrane region" description="Helical" evidence="19">
    <location>
        <begin position="273"/>
        <end position="290"/>
    </location>
</feature>
<keyword evidence="9" id="KW-0444">Lipid biosynthesis</keyword>
<evidence type="ECO:0000256" key="8">
    <source>
        <dbReference type="ARBA" id="ARBA00022475"/>
    </source>
</evidence>
<feature type="transmembrane region" description="Helical" evidence="19">
    <location>
        <begin position="194"/>
        <end position="215"/>
    </location>
</feature>
<evidence type="ECO:0000313" key="20">
    <source>
        <dbReference type="EMBL" id="RZD19187.1"/>
    </source>
</evidence>
<evidence type="ECO:0000256" key="6">
    <source>
        <dbReference type="ARBA" id="ARBA00012487"/>
    </source>
</evidence>
<comment type="pathway">
    <text evidence="3 18">Phospholipid metabolism; CDP-diacylglycerol biosynthesis; CDP-diacylglycerol from sn-glycerol 3-phosphate: step 3/3.</text>
</comment>
<evidence type="ECO:0000256" key="7">
    <source>
        <dbReference type="ARBA" id="ARBA00019373"/>
    </source>
</evidence>
<dbReference type="Proteomes" id="UP000319296">
    <property type="component" value="Unassembled WGS sequence"/>
</dbReference>
<dbReference type="PANTHER" id="PTHR46382">
    <property type="entry name" value="PHOSPHATIDATE CYTIDYLYLTRANSFERASE"/>
    <property type="match status" value="1"/>
</dbReference>
<dbReference type="GO" id="GO:0016024">
    <property type="term" value="P:CDP-diacylglycerol biosynthetic process"/>
    <property type="evidence" value="ECO:0007669"/>
    <property type="project" value="UniProtKB-UniPathway"/>
</dbReference>
<gene>
    <name evidence="20" type="ORF">EVG15_01760</name>
</gene>
<feature type="transmembrane region" description="Helical" evidence="19">
    <location>
        <begin position="30"/>
        <end position="46"/>
    </location>
</feature>
<dbReference type="PANTHER" id="PTHR46382:SF1">
    <property type="entry name" value="PHOSPHATIDATE CYTIDYLYLTRANSFERASE"/>
    <property type="match status" value="1"/>
</dbReference>
<evidence type="ECO:0000256" key="5">
    <source>
        <dbReference type="ARBA" id="ARBA00010185"/>
    </source>
</evidence>
<accession>A0A519BPJ4</accession>
<dbReference type="Pfam" id="PF01148">
    <property type="entry name" value="CTP_transf_1"/>
    <property type="match status" value="1"/>
</dbReference>
<keyword evidence="17" id="KW-1208">Phospholipid metabolism</keyword>
<evidence type="ECO:0000256" key="17">
    <source>
        <dbReference type="ARBA" id="ARBA00023264"/>
    </source>
</evidence>
<evidence type="ECO:0000256" key="2">
    <source>
        <dbReference type="ARBA" id="ARBA00004651"/>
    </source>
</evidence>
<evidence type="ECO:0000313" key="21">
    <source>
        <dbReference type="Proteomes" id="UP000319296"/>
    </source>
</evidence>
<evidence type="ECO:0000256" key="18">
    <source>
        <dbReference type="RuleBase" id="RU003938"/>
    </source>
</evidence>
<comment type="caution">
    <text evidence="20">The sequence shown here is derived from an EMBL/GenBank/DDBJ whole genome shotgun (WGS) entry which is preliminary data.</text>
</comment>
<evidence type="ECO:0000256" key="4">
    <source>
        <dbReference type="ARBA" id="ARBA00005189"/>
    </source>
</evidence>
<feature type="transmembrane region" description="Helical" evidence="19">
    <location>
        <begin position="222"/>
        <end position="240"/>
    </location>
</feature>
<keyword evidence="15 19" id="KW-0472">Membrane</keyword>
<feature type="transmembrane region" description="Helical" evidence="19">
    <location>
        <begin position="156"/>
        <end position="174"/>
    </location>
</feature>
<evidence type="ECO:0000256" key="14">
    <source>
        <dbReference type="ARBA" id="ARBA00023098"/>
    </source>
</evidence>
<evidence type="ECO:0000256" key="13">
    <source>
        <dbReference type="ARBA" id="ARBA00022989"/>
    </source>
</evidence>
<comment type="catalytic activity">
    <reaction evidence="1 18">
        <text>a 1,2-diacyl-sn-glycero-3-phosphate + CTP + H(+) = a CDP-1,2-diacyl-sn-glycerol + diphosphate</text>
        <dbReference type="Rhea" id="RHEA:16229"/>
        <dbReference type="ChEBI" id="CHEBI:15378"/>
        <dbReference type="ChEBI" id="CHEBI:33019"/>
        <dbReference type="ChEBI" id="CHEBI:37563"/>
        <dbReference type="ChEBI" id="CHEBI:58332"/>
        <dbReference type="ChEBI" id="CHEBI:58608"/>
        <dbReference type="EC" id="2.7.7.41"/>
    </reaction>
</comment>
<evidence type="ECO:0000256" key="19">
    <source>
        <dbReference type="SAM" id="Phobius"/>
    </source>
</evidence>
<comment type="subcellular location">
    <subcellularLocation>
        <location evidence="2">Cell membrane</location>
        <topology evidence="2">Multi-pass membrane protein</topology>
    </subcellularLocation>
</comment>